<keyword evidence="2" id="KW-1185">Reference proteome</keyword>
<reference evidence="1 2" key="1">
    <citation type="submission" date="2021-06" db="EMBL/GenBank/DDBJ databases">
        <title>Caerostris darwini draft genome.</title>
        <authorList>
            <person name="Kono N."/>
            <person name="Arakawa K."/>
        </authorList>
    </citation>
    <scope>NUCLEOTIDE SEQUENCE [LARGE SCALE GENOMIC DNA]</scope>
</reference>
<gene>
    <name evidence="1" type="ORF">CDAR_419011</name>
</gene>
<dbReference type="EMBL" id="BPLQ01000920">
    <property type="protein sequence ID" value="GIX76403.1"/>
    <property type="molecule type" value="Genomic_DNA"/>
</dbReference>
<name>A0AAV4MVP9_9ARAC</name>
<evidence type="ECO:0000313" key="1">
    <source>
        <dbReference type="EMBL" id="GIX76403.1"/>
    </source>
</evidence>
<comment type="caution">
    <text evidence="1">The sequence shown here is derived from an EMBL/GenBank/DDBJ whole genome shotgun (WGS) entry which is preliminary data.</text>
</comment>
<organism evidence="1 2">
    <name type="scientific">Caerostris darwini</name>
    <dbReference type="NCBI Taxonomy" id="1538125"/>
    <lineage>
        <taxon>Eukaryota</taxon>
        <taxon>Metazoa</taxon>
        <taxon>Ecdysozoa</taxon>
        <taxon>Arthropoda</taxon>
        <taxon>Chelicerata</taxon>
        <taxon>Arachnida</taxon>
        <taxon>Araneae</taxon>
        <taxon>Araneomorphae</taxon>
        <taxon>Entelegynae</taxon>
        <taxon>Araneoidea</taxon>
        <taxon>Araneidae</taxon>
        <taxon>Caerostris</taxon>
    </lineage>
</organism>
<dbReference type="AlphaFoldDB" id="A0AAV4MVP9"/>
<proteinExistence type="predicted"/>
<protein>
    <submittedName>
        <fullName evidence="1">Uncharacterized protein</fullName>
    </submittedName>
</protein>
<accession>A0AAV4MVP9</accession>
<sequence>MEEISSKDGTIHVGECNNLLSSDSGQTRVWHRILSLRKGLNCDFLLDATASRVSDTQEVVVYFWWDPGRSRDTQLLCIPHQDDSEQELLPPQTSVSHS</sequence>
<dbReference type="Proteomes" id="UP001054837">
    <property type="component" value="Unassembled WGS sequence"/>
</dbReference>
<evidence type="ECO:0000313" key="2">
    <source>
        <dbReference type="Proteomes" id="UP001054837"/>
    </source>
</evidence>